<keyword evidence="3" id="KW-1185">Reference proteome</keyword>
<sequence>MTSKVRVGSSGSGSGDLITADELFEILIMILPEAEVIKNAFIKWISLPDDMKLSMESKLESLTVSGPVIPSSPKEINLYKGYSMSRILLRVFNEWSYIQDTLGAPGIQSGFTALPKRLEAEITMMMKCMQEVLEYVIRERAECRRKFLSQLQPGSEMGKIENTGGNPTYICKPVARSLSDTAMALSAGDHIYARMEITSALSAGKIPTRADLVEASPTGVDNGEESDDTEVEPTYDTEEDGFEHFGDEADLAKYLLNISDDPLLDDGGQYTSDSGNSEDDDDSSD</sequence>
<dbReference type="EMBL" id="CAJVCH010570625">
    <property type="protein sequence ID" value="CAG7835445.1"/>
    <property type="molecule type" value="Genomic_DNA"/>
</dbReference>
<organism evidence="2 3">
    <name type="scientific">Allacma fusca</name>
    <dbReference type="NCBI Taxonomy" id="39272"/>
    <lineage>
        <taxon>Eukaryota</taxon>
        <taxon>Metazoa</taxon>
        <taxon>Ecdysozoa</taxon>
        <taxon>Arthropoda</taxon>
        <taxon>Hexapoda</taxon>
        <taxon>Collembola</taxon>
        <taxon>Symphypleona</taxon>
        <taxon>Sminthuridae</taxon>
        <taxon>Allacma</taxon>
    </lineage>
</organism>
<proteinExistence type="predicted"/>
<evidence type="ECO:0000313" key="3">
    <source>
        <dbReference type="Proteomes" id="UP000708208"/>
    </source>
</evidence>
<feature type="region of interest" description="Disordered" evidence="1">
    <location>
        <begin position="214"/>
        <end position="242"/>
    </location>
</feature>
<accession>A0A8J2MBE9</accession>
<feature type="region of interest" description="Disordered" evidence="1">
    <location>
        <begin position="262"/>
        <end position="285"/>
    </location>
</feature>
<protein>
    <submittedName>
        <fullName evidence="2">Uncharacterized protein</fullName>
    </submittedName>
</protein>
<dbReference type="AlphaFoldDB" id="A0A8J2MBE9"/>
<reference evidence="2" key="1">
    <citation type="submission" date="2021-06" db="EMBL/GenBank/DDBJ databases">
        <authorList>
            <person name="Hodson N. C."/>
            <person name="Mongue J. A."/>
            <person name="Jaron S. K."/>
        </authorList>
    </citation>
    <scope>NUCLEOTIDE SEQUENCE</scope>
</reference>
<feature type="compositionally biased region" description="Acidic residues" evidence="1">
    <location>
        <begin position="222"/>
        <end position="241"/>
    </location>
</feature>
<comment type="caution">
    <text evidence="2">The sequence shown here is derived from an EMBL/GenBank/DDBJ whole genome shotgun (WGS) entry which is preliminary data.</text>
</comment>
<name>A0A8J2MBE9_9HEXA</name>
<evidence type="ECO:0000313" key="2">
    <source>
        <dbReference type="EMBL" id="CAG7835445.1"/>
    </source>
</evidence>
<dbReference type="Proteomes" id="UP000708208">
    <property type="component" value="Unassembled WGS sequence"/>
</dbReference>
<feature type="compositionally biased region" description="Acidic residues" evidence="1">
    <location>
        <begin position="276"/>
        <end position="285"/>
    </location>
</feature>
<evidence type="ECO:0000256" key="1">
    <source>
        <dbReference type="SAM" id="MobiDB-lite"/>
    </source>
</evidence>
<gene>
    <name evidence="2" type="ORF">AFUS01_LOCUS44812</name>
</gene>